<dbReference type="GO" id="GO:0050660">
    <property type="term" value="F:flavin adenine dinucleotide binding"/>
    <property type="evidence" value="ECO:0007669"/>
    <property type="project" value="InterPro"/>
</dbReference>
<dbReference type="EMBL" id="ML977140">
    <property type="protein sequence ID" value="KAF1991277.1"/>
    <property type="molecule type" value="Genomic_DNA"/>
</dbReference>
<evidence type="ECO:0000256" key="3">
    <source>
        <dbReference type="ARBA" id="ARBA00022630"/>
    </source>
</evidence>
<keyword evidence="11" id="KW-1185">Reference proteome</keyword>
<evidence type="ECO:0000313" key="10">
    <source>
        <dbReference type="EMBL" id="KAF1991277.1"/>
    </source>
</evidence>
<dbReference type="Gene3D" id="1.10.540.10">
    <property type="entry name" value="Acyl-CoA dehydrogenase/oxidase, N-terminal domain"/>
    <property type="match status" value="1"/>
</dbReference>
<feature type="domain" description="Acyl-CoA dehydrogenase/oxidase N-terminal" evidence="9">
    <location>
        <begin position="30"/>
        <end position="149"/>
    </location>
</feature>
<evidence type="ECO:0000313" key="11">
    <source>
        <dbReference type="Proteomes" id="UP000800041"/>
    </source>
</evidence>
<comment type="cofactor">
    <cofactor evidence="1 6">
        <name>FAD</name>
        <dbReference type="ChEBI" id="CHEBI:57692"/>
    </cofactor>
</comment>
<evidence type="ECO:0000256" key="2">
    <source>
        <dbReference type="ARBA" id="ARBA00009347"/>
    </source>
</evidence>
<dbReference type="PANTHER" id="PTHR48083:SF28">
    <property type="entry name" value="ACYL-COA DEHYDROGENASE FAMILY PROTEIN (AFU_ORTHOLOGUE AFUA_6G10880)-RELATED"/>
    <property type="match status" value="1"/>
</dbReference>
<dbReference type="GO" id="GO:0033539">
    <property type="term" value="P:fatty acid beta-oxidation using acyl-CoA dehydrogenase"/>
    <property type="evidence" value="ECO:0007669"/>
    <property type="project" value="TreeGrafter"/>
</dbReference>
<evidence type="ECO:0000256" key="6">
    <source>
        <dbReference type="RuleBase" id="RU362125"/>
    </source>
</evidence>
<dbReference type="Gene3D" id="2.40.110.10">
    <property type="entry name" value="Butyryl-CoA Dehydrogenase, subunit A, domain 2"/>
    <property type="match status" value="1"/>
</dbReference>
<dbReference type="InterPro" id="IPR009075">
    <property type="entry name" value="AcylCo_DH/oxidase_C"/>
</dbReference>
<evidence type="ECO:0000256" key="5">
    <source>
        <dbReference type="ARBA" id="ARBA00023002"/>
    </source>
</evidence>
<dbReference type="InterPro" id="IPR050741">
    <property type="entry name" value="Acyl-CoA_dehydrogenase"/>
</dbReference>
<evidence type="ECO:0000259" key="8">
    <source>
        <dbReference type="Pfam" id="PF02770"/>
    </source>
</evidence>
<dbReference type="GO" id="GO:0005737">
    <property type="term" value="C:cytoplasm"/>
    <property type="evidence" value="ECO:0007669"/>
    <property type="project" value="TreeGrafter"/>
</dbReference>
<dbReference type="InterPro" id="IPR013786">
    <property type="entry name" value="AcylCoA_DH/ox_N"/>
</dbReference>
<dbReference type="Proteomes" id="UP000800041">
    <property type="component" value="Unassembled WGS sequence"/>
</dbReference>
<dbReference type="Pfam" id="PF00441">
    <property type="entry name" value="Acyl-CoA_dh_1"/>
    <property type="match status" value="1"/>
</dbReference>
<gene>
    <name evidence="10" type="ORF">K402DRAFT_400729</name>
</gene>
<feature type="domain" description="Acyl-CoA dehydrogenase/oxidase C-terminal" evidence="7">
    <location>
        <begin position="263"/>
        <end position="415"/>
    </location>
</feature>
<sequence>MASAKSPDPSTLAPWAEPSWTYSSNPHYNESHRRLRDALRAYINEHVYPHMLDWEAAGAAPQEERLRWGMSGFAFGDVPKQYRPANLPNVKGVLEHESDIFHLLVSVDETARMEGGVGTSLSGASVIGVPPIVAHGTKEQKRRWLPGLFEWKTSFCLGITEPSGGSDVGNLRTTAKKTPDGRFYVVDGTKKWITGAPWATHMTTAVRTGGPGMRGVSVIVIPLDAEGVSRTKVHNSGQNAGGASLVELDNVKVPVENLLGKENEGFKIIMTNFNKERFVMSIQCNRKARTCLTHALRYAHTRHTFGQPLMSHQIIRHKLALLAVDVEAHWAWLEQIATRIQNAPDGFNTPDLIPSIALSKVMGGRMLERAAREAQQIFGGAGYQKGGPGAIVEQISRDLRMMVVGGGSEEIIEDLAVREEIKASKRRGWKL</sequence>
<evidence type="ECO:0000259" key="9">
    <source>
        <dbReference type="Pfam" id="PF02771"/>
    </source>
</evidence>
<dbReference type="OrthoDB" id="10254877at2759"/>
<dbReference type="Pfam" id="PF02771">
    <property type="entry name" value="Acyl-CoA_dh_N"/>
    <property type="match status" value="1"/>
</dbReference>
<protein>
    <submittedName>
        <fullName evidence="10">Acyl-CoA dehydrogenase NM domain-like protein</fullName>
    </submittedName>
</protein>
<dbReference type="InterPro" id="IPR006091">
    <property type="entry name" value="Acyl-CoA_Oxase/DH_mid-dom"/>
</dbReference>
<dbReference type="InterPro" id="IPR037069">
    <property type="entry name" value="AcylCoA_DH/ox_N_sf"/>
</dbReference>
<dbReference type="SUPFAM" id="SSF56645">
    <property type="entry name" value="Acyl-CoA dehydrogenase NM domain-like"/>
    <property type="match status" value="1"/>
</dbReference>
<dbReference type="InterPro" id="IPR036250">
    <property type="entry name" value="AcylCo_DH-like_C"/>
</dbReference>
<name>A0A6G1HDX6_9PEZI</name>
<keyword evidence="5 6" id="KW-0560">Oxidoreductase</keyword>
<dbReference type="InterPro" id="IPR009100">
    <property type="entry name" value="AcylCoA_DH/oxidase_NM_dom_sf"/>
</dbReference>
<dbReference type="PANTHER" id="PTHR48083">
    <property type="entry name" value="MEDIUM-CHAIN SPECIFIC ACYL-COA DEHYDROGENASE, MITOCHONDRIAL-RELATED"/>
    <property type="match status" value="1"/>
</dbReference>
<evidence type="ECO:0000259" key="7">
    <source>
        <dbReference type="Pfam" id="PF00441"/>
    </source>
</evidence>
<reference evidence="10" key="1">
    <citation type="journal article" date="2020" name="Stud. Mycol.">
        <title>101 Dothideomycetes genomes: a test case for predicting lifestyles and emergence of pathogens.</title>
        <authorList>
            <person name="Haridas S."/>
            <person name="Albert R."/>
            <person name="Binder M."/>
            <person name="Bloem J."/>
            <person name="Labutti K."/>
            <person name="Salamov A."/>
            <person name="Andreopoulos B."/>
            <person name="Baker S."/>
            <person name="Barry K."/>
            <person name="Bills G."/>
            <person name="Bluhm B."/>
            <person name="Cannon C."/>
            <person name="Castanera R."/>
            <person name="Culley D."/>
            <person name="Daum C."/>
            <person name="Ezra D."/>
            <person name="Gonzalez J."/>
            <person name="Henrissat B."/>
            <person name="Kuo A."/>
            <person name="Liang C."/>
            <person name="Lipzen A."/>
            <person name="Lutzoni F."/>
            <person name="Magnuson J."/>
            <person name="Mondo S."/>
            <person name="Nolan M."/>
            <person name="Ohm R."/>
            <person name="Pangilinan J."/>
            <person name="Park H.-J."/>
            <person name="Ramirez L."/>
            <person name="Alfaro M."/>
            <person name="Sun H."/>
            <person name="Tritt A."/>
            <person name="Yoshinaga Y."/>
            <person name="Zwiers L.-H."/>
            <person name="Turgeon B."/>
            <person name="Goodwin S."/>
            <person name="Spatafora J."/>
            <person name="Crous P."/>
            <person name="Grigoriev I."/>
        </authorList>
    </citation>
    <scope>NUCLEOTIDE SEQUENCE</scope>
    <source>
        <strain evidence="10">CBS 113979</strain>
    </source>
</reference>
<dbReference type="Pfam" id="PF02770">
    <property type="entry name" value="Acyl-CoA_dh_M"/>
    <property type="match status" value="1"/>
</dbReference>
<proteinExistence type="inferred from homology"/>
<comment type="similarity">
    <text evidence="2 6">Belongs to the acyl-CoA dehydrogenase family.</text>
</comment>
<evidence type="ECO:0000256" key="4">
    <source>
        <dbReference type="ARBA" id="ARBA00022827"/>
    </source>
</evidence>
<dbReference type="SUPFAM" id="SSF47203">
    <property type="entry name" value="Acyl-CoA dehydrogenase C-terminal domain-like"/>
    <property type="match status" value="1"/>
</dbReference>
<organism evidence="10 11">
    <name type="scientific">Aulographum hederae CBS 113979</name>
    <dbReference type="NCBI Taxonomy" id="1176131"/>
    <lineage>
        <taxon>Eukaryota</taxon>
        <taxon>Fungi</taxon>
        <taxon>Dikarya</taxon>
        <taxon>Ascomycota</taxon>
        <taxon>Pezizomycotina</taxon>
        <taxon>Dothideomycetes</taxon>
        <taxon>Pleosporomycetidae</taxon>
        <taxon>Aulographales</taxon>
        <taxon>Aulographaceae</taxon>
    </lineage>
</organism>
<keyword evidence="4 6" id="KW-0274">FAD</keyword>
<accession>A0A6G1HDX6</accession>
<dbReference type="GO" id="GO:0003995">
    <property type="term" value="F:acyl-CoA dehydrogenase activity"/>
    <property type="evidence" value="ECO:0007669"/>
    <property type="project" value="TreeGrafter"/>
</dbReference>
<dbReference type="Gene3D" id="1.20.140.10">
    <property type="entry name" value="Butyryl-CoA Dehydrogenase, subunit A, domain 3"/>
    <property type="match status" value="1"/>
</dbReference>
<evidence type="ECO:0000256" key="1">
    <source>
        <dbReference type="ARBA" id="ARBA00001974"/>
    </source>
</evidence>
<dbReference type="InterPro" id="IPR046373">
    <property type="entry name" value="Acyl-CoA_Oxase/DH_mid-dom_sf"/>
</dbReference>
<feature type="domain" description="Acyl-CoA oxidase/dehydrogenase middle" evidence="8">
    <location>
        <begin position="156"/>
        <end position="251"/>
    </location>
</feature>
<dbReference type="AlphaFoldDB" id="A0A6G1HDX6"/>
<keyword evidence="3 6" id="KW-0285">Flavoprotein</keyword>